<dbReference type="GO" id="GO:0004333">
    <property type="term" value="F:fumarate hydratase activity"/>
    <property type="evidence" value="ECO:0007669"/>
    <property type="project" value="UniProtKB-UniRule"/>
</dbReference>
<dbReference type="Gene3D" id="1.10.40.30">
    <property type="entry name" value="Fumarase/aspartase (C-terminal domain)"/>
    <property type="match status" value="1"/>
</dbReference>
<dbReference type="InterPro" id="IPR020557">
    <property type="entry name" value="Fumarate_lyase_CS"/>
</dbReference>
<dbReference type="InterPro" id="IPR018951">
    <property type="entry name" value="Fumarase_C_C"/>
</dbReference>
<feature type="domain" description="Fumarase C C-terminal" evidence="7">
    <location>
        <begin position="405"/>
        <end position="458"/>
    </location>
</feature>
<dbReference type="FunFam" id="1.20.200.10:FF:000001">
    <property type="entry name" value="Fumarate hydratase, mitochondrial"/>
    <property type="match status" value="1"/>
</dbReference>
<keyword evidence="4 5" id="KW-0456">Lyase</keyword>
<feature type="binding site" evidence="5">
    <location>
        <begin position="321"/>
        <end position="323"/>
    </location>
    <ligand>
        <name>substrate</name>
    </ligand>
</feature>
<dbReference type="PANTHER" id="PTHR11444">
    <property type="entry name" value="ASPARTATEAMMONIA/ARGININOSUCCINATE/ADENYLOSUCCINATE LYASE"/>
    <property type="match status" value="1"/>
</dbReference>
<dbReference type="Pfam" id="PF00206">
    <property type="entry name" value="Lyase_1"/>
    <property type="match status" value="1"/>
</dbReference>
<dbReference type="InterPro" id="IPR000362">
    <property type="entry name" value="Fumarate_lyase_fam"/>
</dbReference>
<dbReference type="Pfam" id="PF10415">
    <property type="entry name" value="FumaraseC_C"/>
    <property type="match status" value="1"/>
</dbReference>
<dbReference type="CDD" id="cd01362">
    <property type="entry name" value="Fumarase_classII"/>
    <property type="match status" value="1"/>
</dbReference>
<feature type="domain" description="Fumarate lyase N-terminal" evidence="6">
    <location>
        <begin position="9"/>
        <end position="339"/>
    </location>
</feature>
<dbReference type="EMBL" id="CP023344">
    <property type="protein sequence ID" value="ATC63407.1"/>
    <property type="molecule type" value="Genomic_DNA"/>
</dbReference>
<sequence>MRTERDSMGEMPVPDEALYGASTQRAVLNFPISGRPMPPAFIRGLGLVKLACAAANQELGLLTPEKSALIQQVAHELLQGKLLEHFPVDVFQTGSGTSTNMNANEVIANRASQLSGQTIGSKKPLHPNDDVNLGQSSNDVIPTALHVSVALALHEQLHPALKHLHAALAAKSEAFSEIVKIGRTHLMDATPVTLGQEFSGYAAQASKAAVRVEKAIVALRELAIGGTAVGTGINCHPEFAGKVCRILTEKTGILFYEAHNHFEAQAARDDSVEVAGQLSAIAASLTKIANDIRLLASGPRSGLQEIRLPATQPGSSIMPGKVNPVMSEMLVQVCIYAQGLAQMVAMCGRDGHFELNVTIPLIAHSLHEAIHCLANGARVFADQCVHGIEADPERCRELVDRSLMLVTALNPHIGYDAAAAVAKEAFASNKTLREVVLEKGLLDAATLDRALEPMAMTKPGESALGGGGG</sequence>
<dbReference type="PRINTS" id="PR00145">
    <property type="entry name" value="ARGSUCLYASE"/>
</dbReference>
<feature type="binding site" evidence="5">
    <location>
        <begin position="136"/>
        <end position="138"/>
    </location>
    <ligand>
        <name>substrate</name>
    </ligand>
</feature>
<dbReference type="RefSeq" id="WP_096055039.1">
    <property type="nucleotide sequence ID" value="NZ_CP023344.1"/>
</dbReference>
<evidence type="ECO:0000256" key="5">
    <source>
        <dbReference type="HAMAP-Rule" id="MF_00743"/>
    </source>
</evidence>
<evidence type="ECO:0000259" key="7">
    <source>
        <dbReference type="Pfam" id="PF10415"/>
    </source>
</evidence>
<evidence type="ECO:0000259" key="6">
    <source>
        <dbReference type="Pfam" id="PF00206"/>
    </source>
</evidence>
<dbReference type="PROSITE" id="PS00163">
    <property type="entry name" value="FUMARATE_LYASES"/>
    <property type="match status" value="1"/>
</dbReference>
<keyword evidence="9" id="KW-1185">Reference proteome</keyword>
<comment type="subcellular location">
    <subcellularLocation>
        <location evidence="5">Cytoplasm</location>
    </subcellularLocation>
</comment>
<dbReference type="FunFam" id="1.10.40.30:FF:000002">
    <property type="entry name" value="Fumarate hydratase class II"/>
    <property type="match status" value="1"/>
</dbReference>
<evidence type="ECO:0000256" key="3">
    <source>
        <dbReference type="ARBA" id="ARBA00022532"/>
    </source>
</evidence>
<comment type="subunit">
    <text evidence="5">Homotetramer.</text>
</comment>
<gene>
    <name evidence="8" type="primary">aspA</name>
    <name evidence="5" type="synonym">fumC</name>
    <name evidence="8" type="ORF">CMV30_05260</name>
</gene>
<dbReference type="InterPro" id="IPR024083">
    <property type="entry name" value="Fumarase/histidase_N"/>
</dbReference>
<dbReference type="PANTHER" id="PTHR11444:SF22">
    <property type="entry name" value="FUMARATE HYDRATASE CLASS II"/>
    <property type="match status" value="1"/>
</dbReference>
<evidence type="ECO:0000256" key="4">
    <source>
        <dbReference type="ARBA" id="ARBA00023239"/>
    </source>
</evidence>
<proteinExistence type="inferred from homology"/>
<dbReference type="UniPathway" id="UPA00223">
    <property type="reaction ID" value="UER01007"/>
</dbReference>
<keyword evidence="2 5" id="KW-0963">Cytoplasm</keyword>
<dbReference type="Proteomes" id="UP000217265">
    <property type="component" value="Chromosome"/>
</dbReference>
<name>A0A290Q560_9BACT</name>
<evidence type="ECO:0000256" key="1">
    <source>
        <dbReference type="ARBA" id="ARBA00009084"/>
    </source>
</evidence>
<dbReference type="InterPro" id="IPR022761">
    <property type="entry name" value="Fumarate_lyase_N"/>
</dbReference>
<dbReference type="KEGG" id="vbh:CMV30_05260"/>
<dbReference type="Gene3D" id="1.10.275.10">
    <property type="entry name" value="Fumarase/aspartase (N-terminal domain)"/>
    <property type="match status" value="1"/>
</dbReference>
<keyword evidence="3 5" id="KW-0816">Tricarboxylic acid cycle</keyword>
<comment type="catalytic activity">
    <reaction evidence="5">
        <text>(S)-malate = fumarate + H2O</text>
        <dbReference type="Rhea" id="RHEA:12460"/>
        <dbReference type="ChEBI" id="CHEBI:15377"/>
        <dbReference type="ChEBI" id="CHEBI:15589"/>
        <dbReference type="ChEBI" id="CHEBI:29806"/>
        <dbReference type="EC" id="4.2.1.2"/>
    </reaction>
</comment>
<feature type="binding site" description="in site B" evidence="5">
    <location>
        <begin position="126"/>
        <end position="129"/>
    </location>
    <ligand>
        <name>substrate</name>
    </ligand>
</feature>
<dbReference type="OrthoDB" id="9802809at2"/>
<organism evidence="8 9">
    <name type="scientific">Nibricoccus aquaticus</name>
    <dbReference type="NCBI Taxonomy" id="2576891"/>
    <lineage>
        <taxon>Bacteria</taxon>
        <taxon>Pseudomonadati</taxon>
        <taxon>Verrucomicrobiota</taxon>
        <taxon>Opitutia</taxon>
        <taxon>Opitutales</taxon>
        <taxon>Opitutaceae</taxon>
        <taxon>Nibricoccus</taxon>
    </lineage>
</organism>
<dbReference type="GO" id="GO:0006106">
    <property type="term" value="P:fumarate metabolic process"/>
    <property type="evidence" value="ECO:0007669"/>
    <property type="project" value="InterPro"/>
</dbReference>
<dbReference type="FunFam" id="1.10.275.10:FF:000001">
    <property type="entry name" value="Fumarate hydratase, mitochondrial"/>
    <property type="match status" value="1"/>
</dbReference>
<comment type="miscellaneous">
    <text evidence="5">There are 2 substrate-binding sites: the catalytic A site, and the non-catalytic B site that may play a role in the transfer of substrate or product between the active site and the solvent. Alternatively, the B site may bind allosteric effectors.</text>
</comment>
<feature type="binding site" evidence="5">
    <location>
        <begin position="95"/>
        <end position="97"/>
    </location>
    <ligand>
        <name>substrate</name>
    </ligand>
</feature>
<dbReference type="InterPro" id="IPR008948">
    <property type="entry name" value="L-Aspartase-like"/>
</dbReference>
<dbReference type="AlphaFoldDB" id="A0A290Q560"/>
<dbReference type="EC" id="4.2.1.2" evidence="5"/>
<feature type="binding site" evidence="5">
    <location>
        <position position="184"/>
    </location>
    <ligand>
        <name>substrate</name>
    </ligand>
</feature>
<feature type="site" description="Important for catalytic activity" evidence="5">
    <location>
        <position position="328"/>
    </location>
</feature>
<feature type="active site" evidence="5">
    <location>
        <position position="315"/>
    </location>
</feature>
<dbReference type="InterPro" id="IPR005677">
    <property type="entry name" value="Fum_hydII"/>
</dbReference>
<comment type="function">
    <text evidence="5">Involved in the TCA cycle. Catalyzes the stereospecific interconversion of fumarate to L-malate.</text>
</comment>
<protein>
    <recommendedName>
        <fullName evidence="5">Fumarate hydratase class II</fullName>
        <shortName evidence="5">Fumarase C</shortName>
        <ecNumber evidence="5">4.2.1.2</ecNumber>
    </recommendedName>
    <alternativeName>
        <fullName evidence="5">Aerobic fumarase</fullName>
    </alternativeName>
    <alternativeName>
        <fullName evidence="5">Iron-independent fumarase</fullName>
    </alternativeName>
</protein>
<feature type="binding site" evidence="5">
    <location>
        <position position="316"/>
    </location>
    <ligand>
        <name>substrate</name>
    </ligand>
</feature>
<dbReference type="NCBIfam" id="NF008909">
    <property type="entry name" value="PRK12273.1"/>
    <property type="match status" value="1"/>
</dbReference>
<dbReference type="SUPFAM" id="SSF48557">
    <property type="entry name" value="L-aspartase-like"/>
    <property type="match status" value="1"/>
</dbReference>
<dbReference type="PRINTS" id="PR00149">
    <property type="entry name" value="FUMRATELYASE"/>
</dbReference>
<evidence type="ECO:0000313" key="8">
    <source>
        <dbReference type="EMBL" id="ATC63407.1"/>
    </source>
</evidence>
<comment type="similarity">
    <text evidence="1 5">Belongs to the class-II fumarase/aspartase family. Fumarase subfamily.</text>
</comment>
<reference evidence="8 9" key="1">
    <citation type="submission" date="2017-09" db="EMBL/GenBank/DDBJ databases">
        <title>Complete genome sequence of Verrucomicrobial strain HZ-65, isolated from freshwater.</title>
        <authorList>
            <person name="Choi A."/>
        </authorList>
    </citation>
    <scope>NUCLEOTIDE SEQUENCE [LARGE SCALE GENOMIC DNA]</scope>
    <source>
        <strain evidence="8 9">HZ-65</strain>
    </source>
</reference>
<dbReference type="GO" id="GO:0006099">
    <property type="term" value="P:tricarboxylic acid cycle"/>
    <property type="evidence" value="ECO:0007669"/>
    <property type="project" value="UniProtKB-UniRule"/>
</dbReference>
<evidence type="ECO:0000313" key="9">
    <source>
        <dbReference type="Proteomes" id="UP000217265"/>
    </source>
</evidence>
<dbReference type="GO" id="GO:0005737">
    <property type="term" value="C:cytoplasm"/>
    <property type="evidence" value="ECO:0007669"/>
    <property type="project" value="UniProtKB-SubCell"/>
</dbReference>
<comment type="pathway">
    <text evidence="5">Carbohydrate metabolism; tricarboxylic acid cycle; (S)-malate from fumarate: step 1/1.</text>
</comment>
<dbReference type="HAMAP" id="MF_00743">
    <property type="entry name" value="FumaraseC"/>
    <property type="match status" value="1"/>
</dbReference>
<accession>A0A290Q560</accession>
<evidence type="ECO:0000256" key="2">
    <source>
        <dbReference type="ARBA" id="ARBA00022490"/>
    </source>
</evidence>
<feature type="active site" description="Proton donor/acceptor" evidence="5">
    <location>
        <position position="185"/>
    </location>
</feature>
<dbReference type="Gene3D" id="1.20.200.10">
    <property type="entry name" value="Fumarase/aspartase (Central domain)"/>
    <property type="match status" value="1"/>
</dbReference>